<evidence type="ECO:0000313" key="3">
    <source>
        <dbReference type="Proteomes" id="UP001501556"/>
    </source>
</evidence>
<dbReference type="EMBL" id="BAABDI010000002">
    <property type="protein sequence ID" value="GAA3960893.1"/>
    <property type="molecule type" value="Genomic_DNA"/>
</dbReference>
<proteinExistence type="predicted"/>
<feature type="transmembrane region" description="Helical" evidence="1">
    <location>
        <begin position="141"/>
        <end position="160"/>
    </location>
</feature>
<evidence type="ECO:0000256" key="1">
    <source>
        <dbReference type="SAM" id="Phobius"/>
    </source>
</evidence>
<name>A0ABP7P9P2_9BACT</name>
<sequence>MIVKLPTVSQASALLLSAAAYAGLAYATPRAAFGLLLALFGVALLAYAWLLRSQLPWRWGVAAALAFRLLWLPAQPALSDDVFRFHWDGLLVAHGVNPFRFRPDELIADGARVALPDAARRNVVLPQLQQLYGKLNSPHYYSVYPPVCQAVFGLAARWFPASDAGFALCLRACILLAEVAAAWLLLALLRTLGAPPERALRYLLHPLVIVELTGNLHFEGLVFCFVLLMLWLLSRGRWAGAAVALGLGVATKLVPLLALPLLVRRLGWLRAVAFAALSMGVFVLLFGPFISADLLVNISRSLALYFRNFEFNASIYYLLRPLGYWLTTYNQIARLGPALALAGGLVGLAVAWRERRPSLAALPGTLLLMLTAYYALATTVHPWYLTLLIGLGSLSRFRFPLVWGGMAVLSYAAYRTSAYTENLWLVALEYAVVYAVLAWELRPNTQPLPAT</sequence>
<dbReference type="RefSeq" id="WP_345120586.1">
    <property type="nucleotide sequence ID" value="NZ_BAABDI010000002.1"/>
</dbReference>
<evidence type="ECO:0000313" key="2">
    <source>
        <dbReference type="EMBL" id="GAA3960893.1"/>
    </source>
</evidence>
<feature type="transmembrane region" description="Helical" evidence="1">
    <location>
        <begin position="331"/>
        <end position="352"/>
    </location>
</feature>
<keyword evidence="1" id="KW-0472">Membrane</keyword>
<keyword evidence="1" id="KW-0812">Transmembrane</keyword>
<gene>
    <name evidence="2" type="ORF">GCM10022407_04750</name>
</gene>
<organism evidence="2 3">
    <name type="scientific">Hymenobacter antarcticus</name>
    <dbReference type="NCBI Taxonomy" id="486270"/>
    <lineage>
        <taxon>Bacteria</taxon>
        <taxon>Pseudomonadati</taxon>
        <taxon>Bacteroidota</taxon>
        <taxon>Cytophagia</taxon>
        <taxon>Cytophagales</taxon>
        <taxon>Hymenobacteraceae</taxon>
        <taxon>Hymenobacter</taxon>
    </lineage>
</organism>
<comment type="caution">
    <text evidence="2">The sequence shown here is derived from an EMBL/GenBank/DDBJ whole genome shotgun (WGS) entry which is preliminary data.</text>
</comment>
<keyword evidence="1" id="KW-1133">Transmembrane helix</keyword>
<reference evidence="3" key="1">
    <citation type="journal article" date="2019" name="Int. J. Syst. Evol. Microbiol.">
        <title>The Global Catalogue of Microorganisms (GCM) 10K type strain sequencing project: providing services to taxonomists for standard genome sequencing and annotation.</title>
        <authorList>
            <consortium name="The Broad Institute Genomics Platform"/>
            <consortium name="The Broad Institute Genome Sequencing Center for Infectious Disease"/>
            <person name="Wu L."/>
            <person name="Ma J."/>
        </authorList>
    </citation>
    <scope>NUCLEOTIDE SEQUENCE [LARGE SCALE GENOMIC DNA]</scope>
    <source>
        <strain evidence="3">JCM 17217</strain>
    </source>
</reference>
<feature type="transmembrane region" description="Helical" evidence="1">
    <location>
        <begin position="423"/>
        <end position="441"/>
    </location>
</feature>
<dbReference type="Pfam" id="PF26314">
    <property type="entry name" value="MptA_B_family"/>
    <property type="match status" value="1"/>
</dbReference>
<dbReference type="Proteomes" id="UP001501556">
    <property type="component" value="Unassembled WGS sequence"/>
</dbReference>
<feature type="transmembrane region" description="Helical" evidence="1">
    <location>
        <begin position="240"/>
        <end position="262"/>
    </location>
</feature>
<keyword evidence="3" id="KW-1185">Reference proteome</keyword>
<feature type="transmembrane region" description="Helical" evidence="1">
    <location>
        <begin position="172"/>
        <end position="192"/>
    </location>
</feature>
<feature type="transmembrane region" description="Helical" evidence="1">
    <location>
        <begin position="32"/>
        <end position="50"/>
    </location>
</feature>
<protein>
    <submittedName>
        <fullName evidence="2">DUF2029 domain-containing protein</fullName>
    </submittedName>
</protein>
<feature type="transmembrane region" description="Helical" evidence="1">
    <location>
        <begin position="397"/>
        <end position="414"/>
    </location>
</feature>
<feature type="transmembrane region" description="Helical" evidence="1">
    <location>
        <begin position="212"/>
        <end position="233"/>
    </location>
</feature>
<feature type="transmembrane region" description="Helical" evidence="1">
    <location>
        <begin position="359"/>
        <end position="377"/>
    </location>
</feature>
<feature type="transmembrane region" description="Helical" evidence="1">
    <location>
        <begin position="268"/>
        <end position="290"/>
    </location>
</feature>
<accession>A0ABP7P9P2</accession>